<accession>A0ABZ0RYB4</accession>
<proteinExistence type="predicted"/>
<gene>
    <name evidence="1" type="ORF">R6U77_00920</name>
</gene>
<evidence type="ECO:0000313" key="1">
    <source>
        <dbReference type="EMBL" id="WPK12281.1"/>
    </source>
</evidence>
<reference evidence="1 2" key="1">
    <citation type="submission" date="2023-09" db="EMBL/GenBank/DDBJ databases">
        <authorList>
            <person name="Page C.A."/>
            <person name="Perez-Diaz I.M."/>
        </authorList>
    </citation>
    <scope>NUCLEOTIDE SEQUENCE [LARGE SCALE GENOMIC DNA]</scope>
    <source>
        <strain evidence="1 2">Ll15</strain>
    </source>
</reference>
<dbReference type="RefSeq" id="WP_319837060.1">
    <property type="nucleotide sequence ID" value="NZ_CP137624.1"/>
</dbReference>
<protein>
    <submittedName>
        <fullName evidence="1">Uncharacterized protein</fullName>
    </submittedName>
</protein>
<name>A0ABZ0RYB4_9BACI</name>
<dbReference type="EMBL" id="CP137624">
    <property type="protein sequence ID" value="WPK12281.1"/>
    <property type="molecule type" value="Genomic_DNA"/>
</dbReference>
<evidence type="ECO:0000313" key="2">
    <source>
        <dbReference type="Proteomes" id="UP001322664"/>
    </source>
</evidence>
<dbReference type="Proteomes" id="UP001322664">
    <property type="component" value="Chromosome"/>
</dbReference>
<sequence>MKLWEIIEACAHGAYIAGDTFVNEMKQEIYFDGYHIKGMDKVDLNATWAFVEPKIA</sequence>
<organism evidence="1 2">
    <name type="scientific">Lysinibacillus louembei</name>
    <dbReference type="NCBI Taxonomy" id="1470088"/>
    <lineage>
        <taxon>Bacteria</taxon>
        <taxon>Bacillati</taxon>
        <taxon>Bacillota</taxon>
        <taxon>Bacilli</taxon>
        <taxon>Bacillales</taxon>
        <taxon>Bacillaceae</taxon>
        <taxon>Lysinibacillus</taxon>
    </lineage>
</organism>
<keyword evidence="2" id="KW-1185">Reference proteome</keyword>